<evidence type="ECO:0000313" key="2">
    <source>
        <dbReference type="EMBL" id="OWP07200.1"/>
    </source>
</evidence>
<dbReference type="Proteomes" id="UP000242519">
    <property type="component" value="Unassembled WGS sequence"/>
</dbReference>
<dbReference type="PANTHER" id="PTHR21192:SF2">
    <property type="entry name" value="NADH DEHYDROGENASE [UBIQUINONE] 1 ALPHA SUBCOMPLEX ASSEMBLY FACTOR 3"/>
    <property type="match status" value="1"/>
</dbReference>
<feature type="region of interest" description="Disordered" evidence="1">
    <location>
        <begin position="29"/>
        <end position="82"/>
    </location>
</feature>
<dbReference type="STRING" id="503106.A0A218ZHV7"/>
<name>A0A218ZHV7_9HELO</name>
<protein>
    <recommendedName>
        <fullName evidence="4">NADH dehydrogenase [ubiquinone] 1 alpha subcomplex assembly factor 3</fullName>
    </recommendedName>
</protein>
<dbReference type="FunFam" id="3.40.1230.10:FF:000005">
    <property type="entry name" value="NADH dehydrogenase [ubiquinone]alpha subcomplex assembly factor"/>
    <property type="match status" value="1"/>
</dbReference>
<dbReference type="InterPro" id="IPR036748">
    <property type="entry name" value="MTH938-like_sf"/>
</dbReference>
<organism evidence="2 3">
    <name type="scientific">Diplocarpon coronariae</name>
    <dbReference type="NCBI Taxonomy" id="2795749"/>
    <lineage>
        <taxon>Eukaryota</taxon>
        <taxon>Fungi</taxon>
        <taxon>Dikarya</taxon>
        <taxon>Ascomycota</taxon>
        <taxon>Pezizomycotina</taxon>
        <taxon>Leotiomycetes</taxon>
        <taxon>Helotiales</taxon>
        <taxon>Drepanopezizaceae</taxon>
        <taxon>Diplocarpon</taxon>
    </lineage>
</organism>
<proteinExistence type="predicted"/>
<dbReference type="SUPFAM" id="SSF64076">
    <property type="entry name" value="MTH938-like"/>
    <property type="match status" value="1"/>
</dbReference>
<evidence type="ECO:0000313" key="3">
    <source>
        <dbReference type="Proteomes" id="UP000242519"/>
    </source>
</evidence>
<dbReference type="EMBL" id="MZNU01000019">
    <property type="protein sequence ID" value="OWP07200.1"/>
    <property type="molecule type" value="Genomic_DNA"/>
</dbReference>
<accession>A0A218ZHV7</accession>
<sequence length="240" mass="26093">MAPLRPLQRPTIRELSNFLLSPPNAQQTRCVSHLTRASRPLSIPHPQSRHPAPNPRLARSFSSPKPQTRDRGPTSTEDTQTDFGMLNVLGNTPAPSTSVDACLWDGFHLDSGVKLSGGTGVLLVAGEAFAWRPWETGGRGSRLLNDKGQWEVRDEAWGVLGLVWPKPDLLILGLGKEMLPLSLRTRQFINSLGIRVDIQDTRNAAAQFNLLATERGISTIAAALIPIGFREGVGVVSAEI</sequence>
<dbReference type="GO" id="GO:0005743">
    <property type="term" value="C:mitochondrial inner membrane"/>
    <property type="evidence" value="ECO:0007669"/>
    <property type="project" value="TreeGrafter"/>
</dbReference>
<evidence type="ECO:0000256" key="1">
    <source>
        <dbReference type="SAM" id="MobiDB-lite"/>
    </source>
</evidence>
<dbReference type="GO" id="GO:0032981">
    <property type="term" value="P:mitochondrial respiratory chain complex I assembly"/>
    <property type="evidence" value="ECO:0007669"/>
    <property type="project" value="TreeGrafter"/>
</dbReference>
<dbReference type="AlphaFoldDB" id="A0A218ZHV7"/>
<dbReference type="InParanoid" id="A0A218ZHV7"/>
<dbReference type="OrthoDB" id="20681at2759"/>
<dbReference type="Pfam" id="PF04430">
    <property type="entry name" value="DUF498"/>
    <property type="match status" value="1"/>
</dbReference>
<dbReference type="InterPro" id="IPR007523">
    <property type="entry name" value="NDUFAF3/AAMDC"/>
</dbReference>
<gene>
    <name evidence="2" type="ORF">B2J93_1973</name>
</gene>
<reference evidence="2 3" key="1">
    <citation type="submission" date="2017-04" db="EMBL/GenBank/DDBJ databases">
        <title>Draft genome sequence of Marssonina coronaria NL1: causal agent of apple blotch.</title>
        <authorList>
            <person name="Cheng Q."/>
        </authorList>
    </citation>
    <scope>NUCLEOTIDE SEQUENCE [LARGE SCALE GENOMIC DNA]</scope>
    <source>
        <strain evidence="2 3">NL1</strain>
    </source>
</reference>
<dbReference type="Gene3D" id="3.40.1230.10">
    <property type="entry name" value="MTH938-like"/>
    <property type="match status" value="1"/>
</dbReference>
<keyword evidence="3" id="KW-1185">Reference proteome</keyword>
<dbReference type="PANTHER" id="PTHR21192">
    <property type="entry name" value="NUCLEAR PROTEIN E3-3"/>
    <property type="match status" value="1"/>
</dbReference>
<evidence type="ECO:0008006" key="4">
    <source>
        <dbReference type="Google" id="ProtNLM"/>
    </source>
</evidence>
<feature type="compositionally biased region" description="Polar residues" evidence="1">
    <location>
        <begin position="73"/>
        <end position="82"/>
    </location>
</feature>
<comment type="caution">
    <text evidence="2">The sequence shown here is derived from an EMBL/GenBank/DDBJ whole genome shotgun (WGS) entry which is preliminary data.</text>
</comment>